<dbReference type="GO" id="GO:0005576">
    <property type="term" value="C:extracellular region"/>
    <property type="evidence" value="ECO:0007669"/>
    <property type="project" value="InterPro"/>
</dbReference>
<dbReference type="Gene3D" id="1.10.100.10">
    <property type="entry name" value="Insulin-like"/>
    <property type="match status" value="1"/>
</dbReference>
<dbReference type="AlphaFoldDB" id="E3CTK9"/>
<dbReference type="EMBL" id="BK007034">
    <property type="protein sequence ID" value="DAA33923.1"/>
    <property type="molecule type" value="mRNA"/>
</dbReference>
<comment type="similarity">
    <text evidence="1">Belongs to the insulin family.</text>
</comment>
<protein>
    <submittedName>
        <fullName evidence="3">Insulin-like prohormone-1</fullName>
    </submittedName>
</protein>
<dbReference type="GO" id="GO:0005179">
    <property type="term" value="F:hormone activity"/>
    <property type="evidence" value="ECO:0007669"/>
    <property type="project" value="InterPro"/>
</dbReference>
<sequence>MLKMYFAFYLVVLYIQFYSGEIFKYELYNQSQADLERNLEVRFCQHRLLKAITTLCNNVNINYLRHFFANRTNIMHPIYKYVIRPELLSMASIGRYYSPESINCNAYKKSLVDECCCKSCTMLNLFKYCPSDDEARSLKFIK</sequence>
<reference evidence="3" key="1">
    <citation type="submission" date="2009-12" db="EMBL/GenBank/DDBJ databases">
        <authorList>
            <person name="Collins J."/>
            <person name="Hou X."/>
            <person name="Romanova E.V."/>
            <person name="Miller C.M."/>
            <person name="Lambrus B.G."/>
            <person name="Sweedler J.V."/>
            <person name="Newmark P.A."/>
        </authorList>
    </citation>
    <scope>NUCLEOTIDE SEQUENCE</scope>
</reference>
<dbReference type="InterPro" id="IPR036438">
    <property type="entry name" value="Insulin-like_sf"/>
</dbReference>
<dbReference type="InterPro" id="IPR022353">
    <property type="entry name" value="Insulin_CS"/>
</dbReference>
<evidence type="ECO:0000259" key="2">
    <source>
        <dbReference type="Pfam" id="PF00049"/>
    </source>
</evidence>
<evidence type="ECO:0000256" key="1">
    <source>
        <dbReference type="ARBA" id="ARBA00009034"/>
    </source>
</evidence>
<proteinExistence type="evidence at transcript level"/>
<accession>E3CTK9</accession>
<dbReference type="PROSITE" id="PS00262">
    <property type="entry name" value="INSULIN"/>
    <property type="match status" value="1"/>
</dbReference>
<dbReference type="Pfam" id="PF00049">
    <property type="entry name" value="Insulin"/>
    <property type="match status" value="1"/>
</dbReference>
<reference evidence="3" key="2">
    <citation type="journal article" date="2010" name="PLoS Biol.">
        <title>Genome-wide analyses reveal a role for peptide hormones in planarian germline development.</title>
        <authorList>
            <person name="Collins J.J."/>
            <person name="Hou X."/>
            <person name="Romanova E.V."/>
            <person name="Lambrus B.G."/>
            <person name="Miller C.M."/>
            <person name="Saberi A."/>
            <person name="Sweedler J.V."/>
            <person name="Newmark P.A."/>
        </authorList>
    </citation>
    <scope>NUCLEOTIDE SEQUENCE</scope>
</reference>
<dbReference type="SUPFAM" id="SSF56994">
    <property type="entry name" value="Insulin-like"/>
    <property type="match status" value="1"/>
</dbReference>
<name>E3CTK9_SCHMD</name>
<evidence type="ECO:0000313" key="3">
    <source>
        <dbReference type="EMBL" id="DAA33923.1"/>
    </source>
</evidence>
<feature type="domain" description="Insulin-like" evidence="2">
    <location>
        <begin position="43"/>
        <end position="129"/>
    </location>
</feature>
<dbReference type="InterPro" id="IPR016179">
    <property type="entry name" value="Insulin-like"/>
</dbReference>
<organism evidence="3">
    <name type="scientific">Schmidtea mediterranea</name>
    <name type="common">Freshwater planarian flatworm</name>
    <dbReference type="NCBI Taxonomy" id="79327"/>
    <lineage>
        <taxon>Eukaryota</taxon>
        <taxon>Metazoa</taxon>
        <taxon>Spiralia</taxon>
        <taxon>Lophotrochozoa</taxon>
        <taxon>Platyhelminthes</taxon>
        <taxon>Rhabditophora</taxon>
        <taxon>Seriata</taxon>
        <taxon>Tricladida</taxon>
        <taxon>Continenticola</taxon>
        <taxon>Geoplanoidea</taxon>
        <taxon>Dugesiidae</taxon>
        <taxon>Schmidtea</taxon>
    </lineage>
</organism>